<dbReference type="EMBL" id="QQBC01000012">
    <property type="protein sequence ID" value="RDI62708.1"/>
    <property type="molecule type" value="Genomic_DNA"/>
</dbReference>
<dbReference type="AlphaFoldDB" id="A0A370HW44"/>
<dbReference type="PANTHER" id="PTHR10799">
    <property type="entry name" value="SNF2/RAD54 HELICASE FAMILY"/>
    <property type="match status" value="1"/>
</dbReference>
<feature type="domain" description="Helicase C-terminal" evidence="3">
    <location>
        <begin position="478"/>
        <end position="637"/>
    </location>
</feature>
<dbReference type="InterPro" id="IPR014001">
    <property type="entry name" value="Helicase_ATP-bd"/>
</dbReference>
<dbReference type="InterPro" id="IPR027417">
    <property type="entry name" value="P-loop_NTPase"/>
</dbReference>
<dbReference type="SMART" id="SM00487">
    <property type="entry name" value="DEXDc"/>
    <property type="match status" value="1"/>
</dbReference>
<keyword evidence="4" id="KW-0347">Helicase</keyword>
<keyword evidence="4" id="KW-0067">ATP-binding</keyword>
<protein>
    <submittedName>
        <fullName evidence="4">Helicase-like protein</fullName>
    </submittedName>
</protein>
<proteinExistence type="predicted"/>
<dbReference type="PROSITE" id="PS51194">
    <property type="entry name" value="HELICASE_CTER"/>
    <property type="match status" value="1"/>
</dbReference>
<feature type="domain" description="Helicase ATP-binding" evidence="2">
    <location>
        <begin position="201"/>
        <end position="355"/>
    </location>
</feature>
<reference evidence="4 5" key="1">
    <citation type="submission" date="2018-07" db="EMBL/GenBank/DDBJ databases">
        <title>Genomic Encyclopedia of Type Strains, Phase IV (KMG-IV): sequencing the most valuable type-strain genomes for metagenomic binning, comparative biology and taxonomic classification.</title>
        <authorList>
            <person name="Goeker M."/>
        </authorList>
    </citation>
    <scope>NUCLEOTIDE SEQUENCE [LARGE SCALE GENOMIC DNA]</scope>
    <source>
        <strain evidence="4 5">DSM 44290</strain>
    </source>
</reference>
<dbReference type="InterPro" id="IPR000330">
    <property type="entry name" value="SNF2_N"/>
</dbReference>
<dbReference type="GO" id="GO:0016787">
    <property type="term" value="F:hydrolase activity"/>
    <property type="evidence" value="ECO:0007669"/>
    <property type="project" value="UniProtKB-KW"/>
</dbReference>
<dbReference type="GO" id="GO:0005524">
    <property type="term" value="F:ATP binding"/>
    <property type="evidence" value="ECO:0007669"/>
    <property type="project" value="InterPro"/>
</dbReference>
<evidence type="ECO:0000259" key="2">
    <source>
        <dbReference type="PROSITE" id="PS51192"/>
    </source>
</evidence>
<dbReference type="SMART" id="SM00490">
    <property type="entry name" value="HELICc"/>
    <property type="match status" value="1"/>
</dbReference>
<accession>A0A370HW44</accession>
<dbReference type="CDD" id="cd18793">
    <property type="entry name" value="SF2_C_SNF"/>
    <property type="match status" value="1"/>
</dbReference>
<keyword evidence="4" id="KW-0547">Nucleotide-binding</keyword>
<organism evidence="4 5">
    <name type="scientific">Nocardia pseudobrasiliensis</name>
    <dbReference type="NCBI Taxonomy" id="45979"/>
    <lineage>
        <taxon>Bacteria</taxon>
        <taxon>Bacillati</taxon>
        <taxon>Actinomycetota</taxon>
        <taxon>Actinomycetes</taxon>
        <taxon>Mycobacteriales</taxon>
        <taxon>Nocardiaceae</taxon>
        <taxon>Nocardia</taxon>
    </lineage>
</organism>
<evidence type="ECO:0000313" key="4">
    <source>
        <dbReference type="EMBL" id="RDI62708.1"/>
    </source>
</evidence>
<dbReference type="Gene3D" id="3.40.50.300">
    <property type="entry name" value="P-loop containing nucleotide triphosphate hydrolases"/>
    <property type="match status" value="1"/>
</dbReference>
<dbReference type="Gene3D" id="3.40.50.10810">
    <property type="entry name" value="Tandem AAA-ATPase domain"/>
    <property type="match status" value="1"/>
</dbReference>
<name>A0A370HW44_9NOCA</name>
<dbReference type="SUPFAM" id="SSF52540">
    <property type="entry name" value="P-loop containing nucleoside triphosphate hydrolases"/>
    <property type="match status" value="2"/>
</dbReference>
<dbReference type="InterPro" id="IPR038718">
    <property type="entry name" value="SNF2-like_sf"/>
</dbReference>
<dbReference type="Pfam" id="PF00271">
    <property type="entry name" value="Helicase_C"/>
    <property type="match status" value="1"/>
</dbReference>
<comment type="caution">
    <text evidence="4">The sequence shown here is derived from an EMBL/GenBank/DDBJ whole genome shotgun (WGS) entry which is preliminary data.</text>
</comment>
<dbReference type="Proteomes" id="UP000254869">
    <property type="component" value="Unassembled WGS sequence"/>
</dbReference>
<dbReference type="InterPro" id="IPR049730">
    <property type="entry name" value="SNF2/RAD54-like_C"/>
</dbReference>
<dbReference type="STRING" id="1210086.GCA_001613105_03752"/>
<dbReference type="PROSITE" id="PS51192">
    <property type="entry name" value="HELICASE_ATP_BIND_1"/>
    <property type="match status" value="1"/>
</dbReference>
<dbReference type="GO" id="GO:0004386">
    <property type="term" value="F:helicase activity"/>
    <property type="evidence" value="ECO:0007669"/>
    <property type="project" value="UniProtKB-KW"/>
</dbReference>
<dbReference type="Pfam" id="PF00176">
    <property type="entry name" value="SNF2-rel_dom"/>
    <property type="match status" value="1"/>
</dbReference>
<keyword evidence="5" id="KW-1185">Reference proteome</keyword>
<gene>
    <name evidence="4" type="ORF">DFR76_11225</name>
</gene>
<sequence>MKYPCGAQLSRSTIFSVHSITATQQELVLLSGRTQAPRLQATFVPAENAFAWWGPGELDEVVREFGLPAGRTATCSLAAPEGGVVVAADRDVRLIDLNEAVPALLALDRRAKVGKSVKSWQEAARLLDGDSETKDAEFAELAARMPVAAHAVTNQEGVAVAAPTALLAQFRRAANTTATLAATAVDARLRPYQVHGVAWLNSRPELGAGGVLADEMGLGKTLQAICLLAIRRTERPHLVVCPTSLIGNWRRELARFSPTTPVLRYHGSNRGLPERWEPGTVVITSYPVLRSDKPLLDNAWDIVVLDEAQQIKNPEAQASRAAARLDATVRIAMTGTPVENRLDELWSIFNVTNPGLLGTRGRFRQRFVTPIEQRRSAPAAAALNTLVRPHMLRRTKALVAAELPPKQYTSMICTLTDEQIRLYREATDRAFNQGLGDGIGRSGRVLALLTALKQICNHPAHYLEDGPAGPGRSGKFDRATEMLSEIVDDGDRALVFTQYRIMGELLSESLGKTLGTGPVPFLHGGLSGDKRDEMVRAFQEDDDSPPVLLLSLRAAGFGLNLTRAAHVMHYDRWWNPAVEEQATDRAHRIGQQRTLNVYTLISGGTIEDHIAQMHDVKRGVADVVVDGDSEAALAKMSDDELHAILDLDLGALS</sequence>
<evidence type="ECO:0000256" key="1">
    <source>
        <dbReference type="ARBA" id="ARBA00022801"/>
    </source>
</evidence>
<evidence type="ECO:0000313" key="5">
    <source>
        <dbReference type="Proteomes" id="UP000254869"/>
    </source>
</evidence>
<keyword evidence="1" id="KW-0378">Hydrolase</keyword>
<evidence type="ECO:0000259" key="3">
    <source>
        <dbReference type="PROSITE" id="PS51194"/>
    </source>
</evidence>
<dbReference type="InterPro" id="IPR001650">
    <property type="entry name" value="Helicase_C-like"/>
</dbReference>